<dbReference type="SFLD" id="SFLDS00003">
    <property type="entry name" value="Haloacid_Dehalogenase"/>
    <property type="match status" value="1"/>
</dbReference>
<dbReference type="NCBIfam" id="TIGR01549">
    <property type="entry name" value="HAD-SF-IA-v1"/>
    <property type="match status" value="1"/>
</dbReference>
<protein>
    <submittedName>
        <fullName evidence="1">HAD-IA family hydrolase</fullName>
    </submittedName>
</protein>
<accession>A0A6I0ETZ4</accession>
<dbReference type="PRINTS" id="PR00413">
    <property type="entry name" value="HADHALOGNASE"/>
</dbReference>
<dbReference type="GO" id="GO:0006281">
    <property type="term" value="P:DNA repair"/>
    <property type="evidence" value="ECO:0007669"/>
    <property type="project" value="TreeGrafter"/>
</dbReference>
<organism evidence="1 2">
    <name type="scientific">Heliorestis acidaminivorans</name>
    <dbReference type="NCBI Taxonomy" id="553427"/>
    <lineage>
        <taxon>Bacteria</taxon>
        <taxon>Bacillati</taxon>
        <taxon>Bacillota</taxon>
        <taxon>Clostridia</taxon>
        <taxon>Eubacteriales</taxon>
        <taxon>Heliobacteriaceae</taxon>
        <taxon>Heliorestis</taxon>
    </lineage>
</organism>
<dbReference type="Gene3D" id="1.10.150.240">
    <property type="entry name" value="Putative phosphatase, domain 2"/>
    <property type="match status" value="1"/>
</dbReference>
<dbReference type="InterPro" id="IPR036412">
    <property type="entry name" value="HAD-like_sf"/>
</dbReference>
<dbReference type="GO" id="GO:0008967">
    <property type="term" value="F:phosphoglycolate phosphatase activity"/>
    <property type="evidence" value="ECO:0007669"/>
    <property type="project" value="TreeGrafter"/>
</dbReference>
<dbReference type="PANTHER" id="PTHR43434">
    <property type="entry name" value="PHOSPHOGLYCOLATE PHOSPHATASE"/>
    <property type="match status" value="1"/>
</dbReference>
<dbReference type="RefSeq" id="WP_151618549.1">
    <property type="nucleotide sequence ID" value="NZ_WBXO01000002.1"/>
</dbReference>
<reference evidence="1 2" key="1">
    <citation type="submission" date="2019-10" db="EMBL/GenBank/DDBJ databases">
        <title>Whole-genome sequence of the extremophile Heliorestis acidaminivorans DSM 24790.</title>
        <authorList>
            <person name="Kyndt J.A."/>
            <person name="Meyer T.E."/>
        </authorList>
    </citation>
    <scope>NUCLEOTIDE SEQUENCE [LARGE SCALE GENOMIC DNA]</scope>
    <source>
        <strain evidence="1 2">DSM 24790</strain>
    </source>
</reference>
<evidence type="ECO:0000313" key="1">
    <source>
        <dbReference type="EMBL" id="KAB2953664.1"/>
    </source>
</evidence>
<dbReference type="Proteomes" id="UP000468766">
    <property type="component" value="Unassembled WGS sequence"/>
</dbReference>
<keyword evidence="1" id="KW-0378">Hydrolase</keyword>
<dbReference type="FunFam" id="3.40.50.1000:FF:000022">
    <property type="entry name" value="Phosphoglycolate phosphatase"/>
    <property type="match status" value="1"/>
</dbReference>
<dbReference type="OrthoDB" id="9792518at2"/>
<evidence type="ECO:0000313" key="2">
    <source>
        <dbReference type="Proteomes" id="UP000468766"/>
    </source>
</evidence>
<dbReference type="Pfam" id="PF13419">
    <property type="entry name" value="HAD_2"/>
    <property type="match status" value="1"/>
</dbReference>
<sequence length="231" mass="26225">MKQNKHSKPQSDLVIKPQEYKTVLFDQDGTLIDSIELIHKSYRQVFDYLELPWKEGEVMKHLGRSLVEISELYAKDSVQAAQFRELYSYFYRQDHDEYTKAFPEATAFLQNLQAKGFVLGVVTGKRHDPARESLEYTGLWPYMKNLVGADEVEQSKPAPYSLLKALDQLDSKASESLYIGDGAFDMTAAKSAGMLAIAVTWGIGSEEELREAGADIIVKSWKELNNLFELN</sequence>
<dbReference type="AlphaFoldDB" id="A0A6I0ETZ4"/>
<keyword evidence="2" id="KW-1185">Reference proteome</keyword>
<dbReference type="PANTHER" id="PTHR43434:SF1">
    <property type="entry name" value="PHOSPHOGLYCOLATE PHOSPHATASE"/>
    <property type="match status" value="1"/>
</dbReference>
<dbReference type="SFLD" id="SFLDG01135">
    <property type="entry name" value="C1.5.6:_HAD__Beta-PGM__Phospha"/>
    <property type="match status" value="1"/>
</dbReference>
<name>A0A6I0ETZ4_9FIRM</name>
<gene>
    <name evidence="1" type="ORF">F9B85_03325</name>
</gene>
<dbReference type="InterPro" id="IPR041492">
    <property type="entry name" value="HAD_2"/>
</dbReference>
<dbReference type="SFLD" id="SFLDG01129">
    <property type="entry name" value="C1.5:_HAD__Beta-PGM__Phosphata"/>
    <property type="match status" value="1"/>
</dbReference>
<dbReference type="InterPro" id="IPR023214">
    <property type="entry name" value="HAD_sf"/>
</dbReference>
<comment type="caution">
    <text evidence="1">The sequence shown here is derived from an EMBL/GenBank/DDBJ whole genome shotgun (WGS) entry which is preliminary data.</text>
</comment>
<dbReference type="InterPro" id="IPR006439">
    <property type="entry name" value="HAD-SF_hydro_IA"/>
</dbReference>
<dbReference type="InterPro" id="IPR050155">
    <property type="entry name" value="HAD-like_hydrolase_sf"/>
</dbReference>
<dbReference type="Gene3D" id="3.40.50.1000">
    <property type="entry name" value="HAD superfamily/HAD-like"/>
    <property type="match status" value="1"/>
</dbReference>
<dbReference type="EMBL" id="WBXO01000002">
    <property type="protein sequence ID" value="KAB2953664.1"/>
    <property type="molecule type" value="Genomic_DNA"/>
</dbReference>
<dbReference type="SUPFAM" id="SSF56784">
    <property type="entry name" value="HAD-like"/>
    <property type="match status" value="1"/>
</dbReference>
<dbReference type="InterPro" id="IPR023198">
    <property type="entry name" value="PGP-like_dom2"/>
</dbReference>
<proteinExistence type="predicted"/>